<dbReference type="Gene3D" id="3.80.10.10">
    <property type="entry name" value="Ribonuclease Inhibitor"/>
    <property type="match status" value="1"/>
</dbReference>
<evidence type="ECO:0000256" key="5">
    <source>
        <dbReference type="SAM" id="SignalP"/>
    </source>
</evidence>
<name>A0ABM1MHX8_NICVS</name>
<dbReference type="RefSeq" id="XP_017774178.1">
    <property type="nucleotide sequence ID" value="XM_017918689.1"/>
</dbReference>
<dbReference type="PROSITE" id="PS51450">
    <property type="entry name" value="LRR"/>
    <property type="match status" value="2"/>
</dbReference>
<keyword evidence="4" id="KW-0472">Membrane</keyword>
<dbReference type="Pfam" id="PF13855">
    <property type="entry name" value="LRR_8"/>
    <property type="match status" value="1"/>
</dbReference>
<proteinExistence type="predicted"/>
<feature type="signal peptide" evidence="5">
    <location>
        <begin position="1"/>
        <end position="19"/>
    </location>
</feature>
<keyword evidence="4" id="KW-1133">Transmembrane helix</keyword>
<gene>
    <name evidence="7" type="primary">LOC108560953</name>
</gene>
<keyword evidence="5" id="KW-0732">Signal</keyword>
<evidence type="ECO:0000256" key="2">
    <source>
        <dbReference type="ARBA" id="ARBA00022737"/>
    </source>
</evidence>
<evidence type="ECO:0000256" key="4">
    <source>
        <dbReference type="SAM" id="Phobius"/>
    </source>
</evidence>
<evidence type="ECO:0000313" key="6">
    <source>
        <dbReference type="Proteomes" id="UP000695000"/>
    </source>
</evidence>
<dbReference type="PANTHER" id="PTHR24366">
    <property type="entry name" value="IG(IMMUNOGLOBULIN) AND LRR(LEUCINE RICH REPEAT) DOMAINS"/>
    <property type="match status" value="1"/>
</dbReference>
<keyword evidence="6" id="KW-1185">Reference proteome</keyword>
<evidence type="ECO:0000313" key="7">
    <source>
        <dbReference type="RefSeq" id="XP_017774178.1"/>
    </source>
</evidence>
<keyword evidence="1" id="KW-0433">Leucine-rich repeat</keyword>
<accession>A0ABM1MHX8</accession>
<dbReference type="SUPFAM" id="SSF52075">
    <property type="entry name" value="Outer arm dynein light chain 1"/>
    <property type="match status" value="1"/>
</dbReference>
<keyword evidence="2" id="KW-0677">Repeat</keyword>
<dbReference type="InterPro" id="IPR032675">
    <property type="entry name" value="LRR_dom_sf"/>
</dbReference>
<keyword evidence="4" id="KW-0812">Transmembrane</keyword>
<feature type="compositionally biased region" description="Low complexity" evidence="3">
    <location>
        <begin position="477"/>
        <end position="487"/>
    </location>
</feature>
<organism evidence="6 7">
    <name type="scientific">Nicrophorus vespilloides</name>
    <name type="common">Boreal carrion beetle</name>
    <dbReference type="NCBI Taxonomy" id="110193"/>
    <lineage>
        <taxon>Eukaryota</taxon>
        <taxon>Metazoa</taxon>
        <taxon>Ecdysozoa</taxon>
        <taxon>Arthropoda</taxon>
        <taxon>Hexapoda</taxon>
        <taxon>Insecta</taxon>
        <taxon>Pterygota</taxon>
        <taxon>Neoptera</taxon>
        <taxon>Endopterygota</taxon>
        <taxon>Coleoptera</taxon>
        <taxon>Polyphaga</taxon>
        <taxon>Staphyliniformia</taxon>
        <taxon>Silphidae</taxon>
        <taxon>Nicrophorinae</taxon>
        <taxon>Nicrophorus</taxon>
    </lineage>
</organism>
<dbReference type="PANTHER" id="PTHR24366:SF96">
    <property type="entry name" value="LEUCINE RICH REPEAT CONTAINING 53"/>
    <property type="match status" value="1"/>
</dbReference>
<dbReference type="Pfam" id="PF12799">
    <property type="entry name" value="LRR_4"/>
    <property type="match status" value="1"/>
</dbReference>
<dbReference type="InterPro" id="IPR003591">
    <property type="entry name" value="Leu-rich_rpt_typical-subtyp"/>
</dbReference>
<feature type="region of interest" description="Disordered" evidence="3">
    <location>
        <begin position="254"/>
        <end position="299"/>
    </location>
</feature>
<feature type="transmembrane region" description="Helical" evidence="4">
    <location>
        <begin position="420"/>
        <end position="438"/>
    </location>
</feature>
<dbReference type="Proteomes" id="UP000695000">
    <property type="component" value="Unplaced"/>
</dbReference>
<reference evidence="7" key="1">
    <citation type="submission" date="2025-08" db="UniProtKB">
        <authorList>
            <consortium name="RefSeq"/>
        </authorList>
    </citation>
    <scope>IDENTIFICATION</scope>
    <source>
        <tissue evidence="7">Whole Larva</tissue>
    </source>
</reference>
<feature type="region of interest" description="Disordered" evidence="3">
    <location>
        <begin position="447"/>
        <end position="549"/>
    </location>
</feature>
<dbReference type="InterPro" id="IPR001611">
    <property type="entry name" value="Leu-rich_rpt"/>
</dbReference>
<evidence type="ECO:0000256" key="1">
    <source>
        <dbReference type="ARBA" id="ARBA00022614"/>
    </source>
</evidence>
<sequence length="549" mass="60865">MTSKMLHLRLLALVALAVAAPAPSHRPTLCPEACECTELPSGHLEAVCMSPDFLQRLQPKQMSALVSLELTSQNLNRIPSKLRKLKGLSQLDLSGNHISDLSEVTHLPKLTRLLLKYNHIKHLPVQDLPISLQYLDISHNHITAIPLGLNKLPSLALLNLSGNPISCSCESLESRHMVLSLLVKPVECYSPEKLRGQLLQDAMCLEGQDQYELPAADEPANIEGSGTDPEETITDSNVYDDEKDHKYVGIEEEGLIPESTKKSTENSTDSEVLVEEGSGDIFGEDEDKTEENVEGSGDEEVTEIPIIPIHRRPDQRLKSCNFNCTPIDTELDSNDTSEDPDMVKEIIKLFDDRITTTEVPVIEEEHEVTDDDDNEKVLHAEVTEKITVESTPADVVDENEKIQEAMNVEDTEKSSFNTNVIIVAILIIIMIALVAYSIKKRRGGRLEPPEYTEQEMKPLASKPTNGGSGIPEKVPLMNGQNGNMNGKQNEEPVVTLRRKDEDEEDSKARPETQKVTIQAKELSTPKTPLLVTRSRRDDGQYVATPNVSS</sequence>
<dbReference type="GeneID" id="108560953"/>
<feature type="compositionally biased region" description="Acidic residues" evidence="3">
    <location>
        <begin position="272"/>
        <end position="299"/>
    </location>
</feature>
<feature type="chain" id="PRO_5046492239" evidence="5">
    <location>
        <begin position="20"/>
        <end position="549"/>
    </location>
</feature>
<protein>
    <submittedName>
        <fullName evidence="7">Protein windpipe isoform X1</fullName>
    </submittedName>
</protein>
<dbReference type="InterPro" id="IPR025875">
    <property type="entry name" value="Leu-rich_rpt_4"/>
</dbReference>
<dbReference type="SMART" id="SM00369">
    <property type="entry name" value="LRR_TYP"/>
    <property type="match status" value="4"/>
</dbReference>
<evidence type="ECO:0000256" key="3">
    <source>
        <dbReference type="SAM" id="MobiDB-lite"/>
    </source>
</evidence>